<evidence type="ECO:0000256" key="2">
    <source>
        <dbReference type="ARBA" id="ARBA00022737"/>
    </source>
</evidence>
<organism evidence="5 6">
    <name type="scientific">Rhododendron griersonianum</name>
    <dbReference type="NCBI Taxonomy" id="479676"/>
    <lineage>
        <taxon>Eukaryota</taxon>
        <taxon>Viridiplantae</taxon>
        <taxon>Streptophyta</taxon>
        <taxon>Embryophyta</taxon>
        <taxon>Tracheophyta</taxon>
        <taxon>Spermatophyta</taxon>
        <taxon>Magnoliopsida</taxon>
        <taxon>eudicotyledons</taxon>
        <taxon>Gunneridae</taxon>
        <taxon>Pentapetalae</taxon>
        <taxon>asterids</taxon>
        <taxon>Ericales</taxon>
        <taxon>Ericaceae</taxon>
        <taxon>Ericoideae</taxon>
        <taxon>Rhodoreae</taxon>
        <taxon>Rhododendron</taxon>
    </lineage>
</organism>
<accession>A0AAV6L947</accession>
<protein>
    <recommendedName>
        <fullName evidence="4">Protein kinase domain-containing protein</fullName>
    </recommendedName>
</protein>
<feature type="domain" description="Protein kinase" evidence="4">
    <location>
        <begin position="1"/>
        <end position="118"/>
    </location>
</feature>
<comment type="caution">
    <text evidence="5">The sequence shown here is derived from an EMBL/GenBank/DDBJ whole genome shotgun (WGS) entry which is preliminary data.</text>
</comment>
<keyword evidence="6" id="KW-1185">Reference proteome</keyword>
<dbReference type="Gene3D" id="1.10.510.10">
    <property type="entry name" value="Transferase(Phosphotransferase) domain 1"/>
    <property type="match status" value="1"/>
</dbReference>
<sequence>MSDNSPEKTLKWADRLSALIGVAKAVHFLHTGIIPGFFNNRLKANNIPLNNHLVAKLSDYGLSIVIAEDEDHNEAKGQGLNSWQMKSLEDDVYSFGFILLESIVGPNGICKKGSISAE</sequence>
<dbReference type="SUPFAM" id="SSF56112">
    <property type="entry name" value="Protein kinase-like (PK-like)"/>
    <property type="match status" value="1"/>
</dbReference>
<dbReference type="AlphaFoldDB" id="A0AAV6L947"/>
<dbReference type="InterPro" id="IPR001245">
    <property type="entry name" value="Ser-Thr/Tyr_kinase_cat_dom"/>
</dbReference>
<dbReference type="EMBL" id="JACTNZ010000002">
    <property type="protein sequence ID" value="KAG5560954.1"/>
    <property type="molecule type" value="Genomic_DNA"/>
</dbReference>
<dbReference type="InterPro" id="IPR050647">
    <property type="entry name" value="Plant_LRR-RLKs"/>
</dbReference>
<reference evidence="5" key="1">
    <citation type="submission" date="2020-08" db="EMBL/GenBank/DDBJ databases">
        <title>Plant Genome Project.</title>
        <authorList>
            <person name="Zhang R.-G."/>
        </authorList>
    </citation>
    <scope>NUCLEOTIDE SEQUENCE</scope>
    <source>
        <strain evidence="5">WSP0</strain>
        <tissue evidence="5">Leaf</tissue>
    </source>
</reference>
<dbReference type="PANTHER" id="PTHR48056:SF61">
    <property type="entry name" value="PROTEIN KINASE DOMAIN-CONTAINING PROTEIN"/>
    <property type="match status" value="1"/>
</dbReference>
<dbReference type="GO" id="GO:0033612">
    <property type="term" value="F:receptor serine/threonine kinase binding"/>
    <property type="evidence" value="ECO:0007669"/>
    <property type="project" value="TreeGrafter"/>
</dbReference>
<dbReference type="Pfam" id="PF07714">
    <property type="entry name" value="PK_Tyr_Ser-Thr"/>
    <property type="match status" value="1"/>
</dbReference>
<keyword evidence="2" id="KW-0677">Repeat</keyword>
<dbReference type="GO" id="GO:0005524">
    <property type="term" value="F:ATP binding"/>
    <property type="evidence" value="ECO:0007669"/>
    <property type="project" value="InterPro"/>
</dbReference>
<gene>
    <name evidence="5" type="ORF">RHGRI_004100</name>
</gene>
<name>A0AAV6L947_9ERIC</name>
<evidence type="ECO:0000313" key="5">
    <source>
        <dbReference type="EMBL" id="KAG5560954.1"/>
    </source>
</evidence>
<keyword evidence="3" id="KW-0325">Glycoprotein</keyword>
<proteinExistence type="predicted"/>
<dbReference type="GO" id="GO:0004672">
    <property type="term" value="F:protein kinase activity"/>
    <property type="evidence" value="ECO:0007669"/>
    <property type="project" value="InterPro"/>
</dbReference>
<dbReference type="InterPro" id="IPR000719">
    <property type="entry name" value="Prot_kinase_dom"/>
</dbReference>
<evidence type="ECO:0000259" key="4">
    <source>
        <dbReference type="PROSITE" id="PS50011"/>
    </source>
</evidence>
<evidence type="ECO:0000256" key="1">
    <source>
        <dbReference type="ARBA" id="ARBA00022614"/>
    </source>
</evidence>
<dbReference type="InterPro" id="IPR011009">
    <property type="entry name" value="Kinase-like_dom_sf"/>
</dbReference>
<dbReference type="PANTHER" id="PTHR48056">
    <property type="entry name" value="LRR RECEPTOR-LIKE SERINE/THREONINE-PROTEIN KINASE-RELATED"/>
    <property type="match status" value="1"/>
</dbReference>
<dbReference type="PROSITE" id="PS50011">
    <property type="entry name" value="PROTEIN_KINASE_DOM"/>
    <property type="match status" value="1"/>
</dbReference>
<dbReference type="Proteomes" id="UP000823749">
    <property type="component" value="Chromosome 2"/>
</dbReference>
<evidence type="ECO:0000313" key="6">
    <source>
        <dbReference type="Proteomes" id="UP000823749"/>
    </source>
</evidence>
<evidence type="ECO:0000256" key="3">
    <source>
        <dbReference type="ARBA" id="ARBA00023180"/>
    </source>
</evidence>
<keyword evidence="1" id="KW-0433">Leucine-rich repeat</keyword>